<gene>
    <name evidence="2" type="ORF">QNH39_23065</name>
</gene>
<dbReference type="EMBL" id="CP126114">
    <property type="protein sequence ID" value="WHY85461.1"/>
    <property type="molecule type" value="Genomic_DNA"/>
</dbReference>
<keyword evidence="3" id="KW-1185">Reference proteome</keyword>
<evidence type="ECO:0000313" key="2">
    <source>
        <dbReference type="EMBL" id="WHY85461.1"/>
    </source>
</evidence>
<organism evidence="2 3">
    <name type="scientific">Neobacillus novalis</name>
    <dbReference type="NCBI Taxonomy" id="220687"/>
    <lineage>
        <taxon>Bacteria</taxon>
        <taxon>Bacillati</taxon>
        <taxon>Bacillota</taxon>
        <taxon>Bacilli</taxon>
        <taxon>Bacillales</taxon>
        <taxon>Bacillaceae</taxon>
        <taxon>Neobacillus</taxon>
    </lineage>
</organism>
<sequence length="198" mass="22903">MLTAAQQKVKQELEELHANGHFQKEVKFNSPANKRSKKKRIFLLIGVLLFCLFIIIYFSSSNHEEIVSYLAIEQNYTEQSAQLMNDVIEKRNLDLQEAKETQTKFLSNEIAVKAPASFKNHHQDMIAAMEQRLTILSYLAGKNIDPVRLNKYLIELDVKQELAADSLLTAFEREKIEYVVQDDGTVQYWINSTSYQNN</sequence>
<proteinExistence type="predicted"/>
<reference evidence="2" key="1">
    <citation type="submission" date="2023-05" db="EMBL/GenBank/DDBJ databases">
        <title>Comparative genomics of Bacillaceae isolates and their secondary metabolite potential.</title>
        <authorList>
            <person name="Song L."/>
            <person name="Nielsen L.J."/>
            <person name="Mohite O."/>
            <person name="Xu X."/>
            <person name="Weber T."/>
            <person name="Kovacs A.T."/>
        </authorList>
    </citation>
    <scope>NUCLEOTIDE SEQUENCE</scope>
    <source>
        <strain evidence="2">XLM17</strain>
    </source>
</reference>
<dbReference type="AlphaFoldDB" id="A0AA95MQN3"/>
<keyword evidence="1" id="KW-0812">Transmembrane</keyword>
<feature type="transmembrane region" description="Helical" evidence="1">
    <location>
        <begin position="41"/>
        <end position="59"/>
    </location>
</feature>
<evidence type="ECO:0000256" key="1">
    <source>
        <dbReference type="SAM" id="Phobius"/>
    </source>
</evidence>
<dbReference type="Proteomes" id="UP001178288">
    <property type="component" value="Chromosome"/>
</dbReference>
<dbReference type="RefSeq" id="WP_066091945.1">
    <property type="nucleotide sequence ID" value="NZ_CP126114.1"/>
</dbReference>
<accession>A0AA95MQN3</accession>
<name>A0AA95MQN3_9BACI</name>
<protein>
    <submittedName>
        <fullName evidence="2">Uncharacterized protein</fullName>
    </submittedName>
</protein>
<evidence type="ECO:0000313" key="3">
    <source>
        <dbReference type="Proteomes" id="UP001178288"/>
    </source>
</evidence>
<keyword evidence="1" id="KW-1133">Transmembrane helix</keyword>
<dbReference type="KEGG" id="nnv:QNH39_23065"/>
<keyword evidence="1" id="KW-0472">Membrane</keyword>